<evidence type="ECO:0000256" key="2">
    <source>
        <dbReference type="ARBA" id="ARBA00022801"/>
    </source>
</evidence>
<accession>A0A841INI7</accession>
<keyword evidence="6" id="KW-1185">Reference proteome</keyword>
<dbReference type="InterPro" id="IPR020583">
    <property type="entry name" value="Inositol_monoP_metal-BS"/>
</dbReference>
<proteinExistence type="predicted"/>
<sequence length="265" mass="28526">MVDMDAVTEILRDAAREAILPRARALADGDVVEKSPGDLVTVADREAEELISARLRVLLDVPVVGEEAVHADPGLLRALSTEPTVWVVDPVDGTRNFVHGSDQYAVMVALVHGGRAVAAWILHPPTDRVYTAELGSGTWRDGERIHREPAGADPARLRGSVRLHAMEPPERQAIAESSPLFASVWPGTRCAGMDYALLLEGEEDFALFQHTLPWDHAPGALLLAEAGGVSLRLDGSPYRPGDDTVGLLNSAGEACWKTVRSLLLD</sequence>
<dbReference type="RefSeq" id="WP_184290093.1">
    <property type="nucleotide sequence ID" value="NZ_JACHJO010000004.1"/>
</dbReference>
<dbReference type="PANTHER" id="PTHR20854:SF4">
    <property type="entry name" value="INOSITOL-1-MONOPHOSPHATASE-RELATED"/>
    <property type="match status" value="1"/>
</dbReference>
<dbReference type="EMBL" id="JACHJO010000004">
    <property type="protein sequence ID" value="MBB6119740.1"/>
    <property type="molecule type" value="Genomic_DNA"/>
</dbReference>
<dbReference type="SUPFAM" id="SSF56655">
    <property type="entry name" value="Carbohydrate phosphatase"/>
    <property type="match status" value="1"/>
</dbReference>
<dbReference type="Gene3D" id="3.30.540.10">
    <property type="entry name" value="Fructose-1,6-Bisphosphatase, subunit A, domain 1"/>
    <property type="match status" value="1"/>
</dbReference>
<dbReference type="PRINTS" id="PR00377">
    <property type="entry name" value="IMPHPHTASES"/>
</dbReference>
<dbReference type="Pfam" id="PF00459">
    <property type="entry name" value="Inositol_P"/>
    <property type="match status" value="1"/>
</dbReference>
<comment type="cofactor">
    <cofactor evidence="4">
        <name>Mg(2+)</name>
        <dbReference type="ChEBI" id="CHEBI:18420"/>
    </cofactor>
</comment>
<evidence type="ECO:0000256" key="4">
    <source>
        <dbReference type="PIRSR" id="PIRSR600760-2"/>
    </source>
</evidence>
<feature type="binding site" evidence="4">
    <location>
        <position position="89"/>
    </location>
    <ligand>
        <name>Mg(2+)</name>
        <dbReference type="ChEBI" id="CHEBI:18420"/>
        <label>1</label>
        <note>catalytic</note>
    </ligand>
</feature>
<protein>
    <submittedName>
        <fullName evidence="5">Fructose-1,6-bisphosphatase/inositol monophosphatase family enzyme</fullName>
    </submittedName>
</protein>
<keyword evidence="3 4" id="KW-0460">Magnesium</keyword>
<evidence type="ECO:0000256" key="3">
    <source>
        <dbReference type="ARBA" id="ARBA00022842"/>
    </source>
</evidence>
<evidence type="ECO:0000313" key="5">
    <source>
        <dbReference type="EMBL" id="MBB6119740.1"/>
    </source>
</evidence>
<dbReference type="Proteomes" id="UP000536604">
    <property type="component" value="Unassembled WGS sequence"/>
</dbReference>
<dbReference type="GO" id="GO:0006020">
    <property type="term" value="P:inositol metabolic process"/>
    <property type="evidence" value="ECO:0007669"/>
    <property type="project" value="TreeGrafter"/>
</dbReference>
<dbReference type="InterPro" id="IPR000760">
    <property type="entry name" value="Inositol_monophosphatase-like"/>
</dbReference>
<gene>
    <name evidence="5" type="ORF">FHS13_001689</name>
</gene>
<dbReference type="PROSITE" id="PS00629">
    <property type="entry name" value="IMP_1"/>
    <property type="match status" value="1"/>
</dbReference>
<feature type="binding site" evidence="4">
    <location>
        <position position="92"/>
    </location>
    <ligand>
        <name>Mg(2+)</name>
        <dbReference type="ChEBI" id="CHEBI:18420"/>
        <label>1</label>
        <note>catalytic</note>
    </ligand>
</feature>
<evidence type="ECO:0000313" key="6">
    <source>
        <dbReference type="Proteomes" id="UP000536604"/>
    </source>
</evidence>
<dbReference type="PANTHER" id="PTHR20854">
    <property type="entry name" value="INOSITOL MONOPHOSPHATASE"/>
    <property type="match status" value="1"/>
</dbReference>
<feature type="binding site" evidence="4">
    <location>
        <position position="66"/>
    </location>
    <ligand>
        <name>Mg(2+)</name>
        <dbReference type="ChEBI" id="CHEBI:18420"/>
        <label>1</label>
        <note>catalytic</note>
    </ligand>
</feature>
<dbReference type="AlphaFoldDB" id="A0A841INI7"/>
<dbReference type="GO" id="GO:0007165">
    <property type="term" value="P:signal transduction"/>
    <property type="evidence" value="ECO:0007669"/>
    <property type="project" value="TreeGrafter"/>
</dbReference>
<name>A0A841INI7_9ACTN</name>
<keyword evidence="2" id="KW-0378">Hydrolase</keyword>
<comment type="caution">
    <text evidence="5">The sequence shown here is derived from an EMBL/GenBank/DDBJ whole genome shotgun (WGS) entry which is preliminary data.</text>
</comment>
<feature type="binding site" evidence="4">
    <location>
        <position position="215"/>
    </location>
    <ligand>
        <name>Mg(2+)</name>
        <dbReference type="ChEBI" id="CHEBI:18420"/>
        <label>1</label>
        <note>catalytic</note>
    </ligand>
</feature>
<organism evidence="5 6">
    <name type="scientific">Nocardiopsis algeriensis</name>
    <dbReference type="NCBI Taxonomy" id="1478215"/>
    <lineage>
        <taxon>Bacteria</taxon>
        <taxon>Bacillati</taxon>
        <taxon>Actinomycetota</taxon>
        <taxon>Actinomycetes</taxon>
        <taxon>Streptosporangiales</taxon>
        <taxon>Nocardiopsidaceae</taxon>
        <taxon>Nocardiopsis</taxon>
    </lineage>
</organism>
<reference evidence="5 6" key="1">
    <citation type="submission" date="2020-08" db="EMBL/GenBank/DDBJ databases">
        <title>Genomic Encyclopedia of Type Strains, Phase III (KMG-III): the genomes of soil and plant-associated and newly described type strains.</title>
        <authorList>
            <person name="Whitman W."/>
        </authorList>
    </citation>
    <scope>NUCLEOTIDE SEQUENCE [LARGE SCALE GENOMIC DNA]</scope>
    <source>
        <strain evidence="5 6">CECT 8712</strain>
    </source>
</reference>
<dbReference type="Gene3D" id="3.40.190.80">
    <property type="match status" value="1"/>
</dbReference>
<dbReference type="GO" id="GO:0008934">
    <property type="term" value="F:inositol monophosphate 1-phosphatase activity"/>
    <property type="evidence" value="ECO:0007669"/>
    <property type="project" value="TreeGrafter"/>
</dbReference>
<evidence type="ECO:0000256" key="1">
    <source>
        <dbReference type="ARBA" id="ARBA00022723"/>
    </source>
</evidence>
<dbReference type="GO" id="GO:0046872">
    <property type="term" value="F:metal ion binding"/>
    <property type="evidence" value="ECO:0007669"/>
    <property type="project" value="UniProtKB-KW"/>
</dbReference>
<keyword evidence="1 4" id="KW-0479">Metal-binding</keyword>